<dbReference type="Proteomes" id="UP001603857">
    <property type="component" value="Unassembled WGS sequence"/>
</dbReference>
<dbReference type="EMBL" id="JBGMDY010000007">
    <property type="protein sequence ID" value="KAL2327648.1"/>
    <property type="molecule type" value="Genomic_DNA"/>
</dbReference>
<organism evidence="1 2">
    <name type="scientific">Flemingia macrophylla</name>
    <dbReference type="NCBI Taxonomy" id="520843"/>
    <lineage>
        <taxon>Eukaryota</taxon>
        <taxon>Viridiplantae</taxon>
        <taxon>Streptophyta</taxon>
        <taxon>Embryophyta</taxon>
        <taxon>Tracheophyta</taxon>
        <taxon>Spermatophyta</taxon>
        <taxon>Magnoliopsida</taxon>
        <taxon>eudicotyledons</taxon>
        <taxon>Gunneridae</taxon>
        <taxon>Pentapetalae</taxon>
        <taxon>rosids</taxon>
        <taxon>fabids</taxon>
        <taxon>Fabales</taxon>
        <taxon>Fabaceae</taxon>
        <taxon>Papilionoideae</taxon>
        <taxon>50 kb inversion clade</taxon>
        <taxon>NPAAA clade</taxon>
        <taxon>indigoferoid/millettioid clade</taxon>
        <taxon>Phaseoleae</taxon>
        <taxon>Flemingia</taxon>
    </lineage>
</organism>
<dbReference type="AlphaFoldDB" id="A0ABD1LWC0"/>
<reference evidence="1 2" key="1">
    <citation type="submission" date="2024-08" db="EMBL/GenBank/DDBJ databases">
        <title>Insights into the chromosomal genome structure of Flemingia macrophylla.</title>
        <authorList>
            <person name="Ding Y."/>
            <person name="Zhao Y."/>
            <person name="Bi W."/>
            <person name="Wu M."/>
            <person name="Zhao G."/>
            <person name="Gong Y."/>
            <person name="Li W."/>
            <person name="Zhang P."/>
        </authorList>
    </citation>
    <scope>NUCLEOTIDE SEQUENCE [LARGE SCALE GENOMIC DNA]</scope>
    <source>
        <strain evidence="1">DYQJB</strain>
        <tissue evidence="1">Leaf</tissue>
    </source>
</reference>
<name>A0ABD1LWC0_9FABA</name>
<evidence type="ECO:0000313" key="1">
    <source>
        <dbReference type="EMBL" id="KAL2327648.1"/>
    </source>
</evidence>
<accession>A0ABD1LWC0</accession>
<proteinExistence type="predicted"/>
<gene>
    <name evidence="1" type="ORF">Fmac_021075</name>
</gene>
<comment type="caution">
    <text evidence="1">The sequence shown here is derived from an EMBL/GenBank/DDBJ whole genome shotgun (WGS) entry which is preliminary data.</text>
</comment>
<evidence type="ECO:0000313" key="2">
    <source>
        <dbReference type="Proteomes" id="UP001603857"/>
    </source>
</evidence>
<keyword evidence="2" id="KW-1185">Reference proteome</keyword>
<sequence>MARAALAEDITGVLVEAERNKLVFFNLEDLLRASTEILIKPRCHNDIRASPLPYPGFPPLEVHHLNHNTNSKTTKKKWIEKTTHSYRIALSQHRVHNTLRIIHIIIICKSPIYH</sequence>
<protein>
    <submittedName>
        <fullName evidence="1">Uncharacterized protein</fullName>
    </submittedName>
</protein>